<dbReference type="InterPro" id="IPR037523">
    <property type="entry name" value="VOC_core"/>
</dbReference>
<dbReference type="PANTHER" id="PTHR36437:SF2">
    <property type="entry name" value="GLYOXALASE_BLEOMYCIN RESISTANCE PROTEIN_DIOXYGENASE"/>
    <property type="match status" value="1"/>
</dbReference>
<dbReference type="PANTHER" id="PTHR36437">
    <property type="entry name" value="GLYOXALASE/BLEOMYCIN RESISTANCE PROTEIN/DIOXYGENASE"/>
    <property type="match status" value="1"/>
</dbReference>
<dbReference type="AlphaFoldDB" id="A0A8J3P5D4"/>
<dbReference type="RefSeq" id="WP_203688995.1">
    <property type="nucleotide sequence ID" value="NZ_BAAALC010000086.1"/>
</dbReference>
<sequence length="146" mass="16428">MITNISLVTVYCLDQDKARDFYVDVLGFQPGTDITMGEGFRWVTVRHPSQPELQVTLMTPGPPLDADAADFVRRQLEKGQMGGLGLSVDDCRKTFEELSAKGVVFLQEPADRPYGVEAVMRDNSGNWLVLVEEKQWTPENFDYPRG</sequence>
<dbReference type="PROSITE" id="PS51819">
    <property type="entry name" value="VOC"/>
    <property type="match status" value="1"/>
</dbReference>
<evidence type="ECO:0000313" key="2">
    <source>
        <dbReference type="EMBL" id="GIG04354.1"/>
    </source>
</evidence>
<reference evidence="2 3" key="1">
    <citation type="submission" date="2021-01" db="EMBL/GenBank/DDBJ databases">
        <title>Whole genome shotgun sequence of Catellatospora coxensis NBRC 107359.</title>
        <authorList>
            <person name="Komaki H."/>
            <person name="Tamura T."/>
        </authorList>
    </citation>
    <scope>NUCLEOTIDE SEQUENCE [LARGE SCALE GENOMIC DNA]</scope>
    <source>
        <strain evidence="2 3">NBRC 107359</strain>
    </source>
</reference>
<evidence type="ECO:0000259" key="1">
    <source>
        <dbReference type="PROSITE" id="PS51819"/>
    </source>
</evidence>
<dbReference type="InterPro" id="IPR029068">
    <property type="entry name" value="Glyas_Bleomycin-R_OHBP_Dase"/>
</dbReference>
<dbReference type="Pfam" id="PF00903">
    <property type="entry name" value="Glyoxalase"/>
    <property type="match status" value="1"/>
</dbReference>
<gene>
    <name evidence="2" type="ORF">Cco03nite_10540</name>
</gene>
<dbReference type="InterPro" id="IPR004360">
    <property type="entry name" value="Glyas_Fos-R_dOase_dom"/>
</dbReference>
<dbReference type="EMBL" id="BONI01000006">
    <property type="protein sequence ID" value="GIG04354.1"/>
    <property type="molecule type" value="Genomic_DNA"/>
</dbReference>
<dbReference type="Gene3D" id="3.10.180.10">
    <property type="entry name" value="2,3-Dihydroxybiphenyl 1,2-Dioxygenase, domain 1"/>
    <property type="match status" value="1"/>
</dbReference>
<dbReference type="Proteomes" id="UP000630887">
    <property type="component" value="Unassembled WGS sequence"/>
</dbReference>
<proteinExistence type="predicted"/>
<evidence type="ECO:0000313" key="3">
    <source>
        <dbReference type="Proteomes" id="UP000630887"/>
    </source>
</evidence>
<protein>
    <submittedName>
        <fullName evidence="2">Glyoxalase</fullName>
    </submittedName>
</protein>
<accession>A0A8J3P5D4</accession>
<name>A0A8J3P5D4_9ACTN</name>
<organism evidence="2 3">
    <name type="scientific">Catellatospora coxensis</name>
    <dbReference type="NCBI Taxonomy" id="310354"/>
    <lineage>
        <taxon>Bacteria</taxon>
        <taxon>Bacillati</taxon>
        <taxon>Actinomycetota</taxon>
        <taxon>Actinomycetes</taxon>
        <taxon>Micromonosporales</taxon>
        <taxon>Micromonosporaceae</taxon>
        <taxon>Catellatospora</taxon>
    </lineage>
</organism>
<dbReference type="SUPFAM" id="SSF54593">
    <property type="entry name" value="Glyoxalase/Bleomycin resistance protein/Dihydroxybiphenyl dioxygenase"/>
    <property type="match status" value="1"/>
</dbReference>
<feature type="domain" description="VOC" evidence="1">
    <location>
        <begin position="4"/>
        <end position="133"/>
    </location>
</feature>
<keyword evidence="3" id="KW-1185">Reference proteome</keyword>
<comment type="caution">
    <text evidence="2">The sequence shown here is derived from an EMBL/GenBank/DDBJ whole genome shotgun (WGS) entry which is preliminary data.</text>
</comment>